<dbReference type="AlphaFoldDB" id="A0AAV4RTX3"/>
<name>A0AAV4RTX3_CAEEX</name>
<organism evidence="1 2">
    <name type="scientific">Caerostris extrusa</name>
    <name type="common">Bark spider</name>
    <name type="synonym">Caerostris bankana</name>
    <dbReference type="NCBI Taxonomy" id="172846"/>
    <lineage>
        <taxon>Eukaryota</taxon>
        <taxon>Metazoa</taxon>
        <taxon>Ecdysozoa</taxon>
        <taxon>Arthropoda</taxon>
        <taxon>Chelicerata</taxon>
        <taxon>Arachnida</taxon>
        <taxon>Araneae</taxon>
        <taxon>Araneomorphae</taxon>
        <taxon>Entelegynae</taxon>
        <taxon>Araneoidea</taxon>
        <taxon>Araneidae</taxon>
        <taxon>Caerostris</taxon>
    </lineage>
</organism>
<proteinExistence type="predicted"/>
<evidence type="ECO:0000313" key="2">
    <source>
        <dbReference type="Proteomes" id="UP001054945"/>
    </source>
</evidence>
<reference evidence="1 2" key="1">
    <citation type="submission" date="2021-06" db="EMBL/GenBank/DDBJ databases">
        <title>Caerostris extrusa draft genome.</title>
        <authorList>
            <person name="Kono N."/>
            <person name="Arakawa K."/>
        </authorList>
    </citation>
    <scope>NUCLEOTIDE SEQUENCE [LARGE SCALE GENOMIC DNA]</scope>
</reference>
<dbReference type="EMBL" id="BPLR01008574">
    <property type="protein sequence ID" value="GIY25778.1"/>
    <property type="molecule type" value="Genomic_DNA"/>
</dbReference>
<keyword evidence="2" id="KW-1185">Reference proteome</keyword>
<accession>A0AAV4RTX3</accession>
<dbReference type="Proteomes" id="UP001054945">
    <property type="component" value="Unassembled WGS sequence"/>
</dbReference>
<gene>
    <name evidence="1" type="ORF">CEXT_671511</name>
</gene>
<comment type="caution">
    <text evidence="1">The sequence shown here is derived from an EMBL/GenBank/DDBJ whole genome shotgun (WGS) entry which is preliminary data.</text>
</comment>
<protein>
    <submittedName>
        <fullName evidence="1">Uncharacterized protein</fullName>
    </submittedName>
</protein>
<sequence length="137" mass="15499">MVRGDIFGSQWKMKVDSDKNWVWISMGWMMRKTVQLNVIDYKPEESGDINFRIQFVFASECAFLSLAELLFQCIPSQTKDFWAIKTLICPIETRSHQVHSIPNKRLLGDEDFNLPIGTRSRQGVFGNHGKGGGGGCG</sequence>
<evidence type="ECO:0000313" key="1">
    <source>
        <dbReference type="EMBL" id="GIY25778.1"/>
    </source>
</evidence>